<dbReference type="STRING" id="286115.A0A507DL38"/>
<evidence type="ECO:0000256" key="3">
    <source>
        <dbReference type="PIRSR" id="PIRSR617453-50"/>
    </source>
</evidence>
<evidence type="ECO:0000313" key="8">
    <source>
        <dbReference type="Proteomes" id="UP000317494"/>
    </source>
</evidence>
<comment type="caution">
    <text evidence="6">The sequence shown here is derived from an EMBL/GenBank/DDBJ whole genome shotgun (WGS) entry which is preliminary data.</text>
</comment>
<organism evidence="6 9">
    <name type="scientific">Synchytrium endobioticum</name>
    <dbReference type="NCBI Taxonomy" id="286115"/>
    <lineage>
        <taxon>Eukaryota</taxon>
        <taxon>Fungi</taxon>
        <taxon>Fungi incertae sedis</taxon>
        <taxon>Chytridiomycota</taxon>
        <taxon>Chytridiomycota incertae sedis</taxon>
        <taxon>Chytridiomycetes</taxon>
        <taxon>Synchytriales</taxon>
        <taxon>Synchytriaceae</taxon>
        <taxon>Synchytrium</taxon>
    </lineage>
</organism>
<evidence type="ECO:0000313" key="6">
    <source>
        <dbReference type="EMBL" id="TPX51590.1"/>
    </source>
</evidence>
<accession>A0A507DL38</accession>
<dbReference type="OrthoDB" id="10264154at2759"/>
<comment type="subunit">
    <text evidence="4">The glycine cleavage system is composed of four proteins: P, T, L and H.</text>
</comment>
<reference evidence="8 9" key="1">
    <citation type="journal article" date="2019" name="Sci. Rep.">
        <title>Comparative genomics of chytrid fungi reveal insights into the obligate biotrophic and pathogenic lifestyle of Synchytrium endobioticum.</title>
        <authorList>
            <person name="van de Vossenberg B.T.L.H."/>
            <person name="Warris S."/>
            <person name="Nguyen H.D.T."/>
            <person name="van Gent-Pelzer M.P.E."/>
            <person name="Joly D.L."/>
            <person name="van de Geest H.C."/>
            <person name="Bonants P.J.M."/>
            <person name="Smith D.S."/>
            <person name="Levesque C.A."/>
            <person name="van der Lee T.A.J."/>
        </authorList>
    </citation>
    <scope>NUCLEOTIDE SEQUENCE [LARGE SCALE GENOMIC DNA]</scope>
    <source>
        <strain evidence="6 9">LEV6574</strain>
        <strain evidence="7 8">MB42</strain>
    </source>
</reference>
<gene>
    <name evidence="6" type="ORF">SeLEV6574_g00215</name>
    <name evidence="7" type="ORF">SeMB42_g00121</name>
</gene>
<comment type="function">
    <text evidence="4">The H protein shuttles the methylamine group of glycine from the P protein to the T protein.</text>
</comment>
<feature type="modified residue" description="N6-lipoyllysine" evidence="3">
    <location>
        <position position="95"/>
    </location>
</feature>
<comment type="similarity">
    <text evidence="1 4">Belongs to the GcvH family.</text>
</comment>
<evidence type="ECO:0000256" key="4">
    <source>
        <dbReference type="RuleBase" id="RU364055"/>
    </source>
</evidence>
<dbReference type="GO" id="GO:0019464">
    <property type="term" value="P:glycine decarboxylation via glycine cleavage system"/>
    <property type="evidence" value="ECO:0007669"/>
    <property type="project" value="UniProtKB-UniRule"/>
</dbReference>
<dbReference type="VEuPathDB" id="FungiDB:SeMB42_g00121"/>
<comment type="subcellular location">
    <subcellularLocation>
        <location evidence="4">Mitochondrion</location>
    </subcellularLocation>
</comment>
<protein>
    <recommendedName>
        <fullName evidence="4">Glycine cleavage system H protein</fullName>
    </recommendedName>
</protein>
<dbReference type="InterPro" id="IPR002930">
    <property type="entry name" value="GCV_H"/>
</dbReference>
<feature type="domain" description="Lipoyl-binding" evidence="5">
    <location>
        <begin position="54"/>
        <end position="136"/>
    </location>
</feature>
<dbReference type="NCBIfam" id="TIGR00527">
    <property type="entry name" value="gcvH"/>
    <property type="match status" value="1"/>
</dbReference>
<dbReference type="EMBL" id="QEAM01000003">
    <property type="protein sequence ID" value="TPX51590.1"/>
    <property type="molecule type" value="Genomic_DNA"/>
</dbReference>
<evidence type="ECO:0000256" key="2">
    <source>
        <dbReference type="ARBA" id="ARBA00022823"/>
    </source>
</evidence>
<dbReference type="NCBIfam" id="NF002270">
    <property type="entry name" value="PRK01202.1"/>
    <property type="match status" value="1"/>
</dbReference>
<keyword evidence="4" id="KW-0809">Transit peptide</keyword>
<dbReference type="PROSITE" id="PS50968">
    <property type="entry name" value="BIOTINYL_LIPOYL"/>
    <property type="match status" value="1"/>
</dbReference>
<dbReference type="Proteomes" id="UP000317494">
    <property type="component" value="Unassembled WGS sequence"/>
</dbReference>
<name>A0A507DL38_9FUNG</name>
<dbReference type="CDD" id="cd06848">
    <property type="entry name" value="GCS_H"/>
    <property type="match status" value="1"/>
</dbReference>
<evidence type="ECO:0000313" key="9">
    <source>
        <dbReference type="Proteomes" id="UP000320475"/>
    </source>
</evidence>
<evidence type="ECO:0000313" key="7">
    <source>
        <dbReference type="EMBL" id="TPX54899.1"/>
    </source>
</evidence>
<dbReference type="InterPro" id="IPR017453">
    <property type="entry name" value="GCV_H_sub"/>
</dbReference>
<comment type="cofactor">
    <cofactor evidence="4">
        <name>(R)-lipoate</name>
        <dbReference type="ChEBI" id="CHEBI:83088"/>
    </cofactor>
    <text evidence="4">Binds 1 lipoyl cofactor covalently.</text>
</comment>
<keyword evidence="8" id="KW-1185">Reference proteome</keyword>
<proteinExistence type="inferred from homology"/>
<dbReference type="GO" id="GO:0005739">
    <property type="term" value="C:mitochondrion"/>
    <property type="evidence" value="ECO:0007669"/>
    <property type="project" value="UniProtKB-SubCell"/>
</dbReference>
<dbReference type="InterPro" id="IPR000089">
    <property type="entry name" value="Biotin_lipoyl"/>
</dbReference>
<dbReference type="InterPro" id="IPR033753">
    <property type="entry name" value="GCV_H/Fam206"/>
</dbReference>
<dbReference type="GO" id="GO:0009249">
    <property type="term" value="P:protein lipoylation"/>
    <property type="evidence" value="ECO:0007669"/>
    <property type="project" value="TreeGrafter"/>
</dbReference>
<dbReference type="Gene3D" id="2.40.50.100">
    <property type="match status" value="1"/>
</dbReference>
<keyword evidence="2 3" id="KW-0450">Lipoyl</keyword>
<sequence>MSPRYVISAASQFTRYQASTVIQRSRLVQFSSKRCLATRKYTPDHEWVSISSDIATVGITDYAQKALGDVVYVELPAVGKSYEAKEQMGAVESVKAASDIYSPVTGEIVEVNKNLEKEPTLLNHSPYEKGWIAKIKVRQPEEFDGLMDEKGYIAHCEEAH</sequence>
<dbReference type="HAMAP" id="MF_00272">
    <property type="entry name" value="GcvH"/>
    <property type="match status" value="1"/>
</dbReference>
<dbReference type="PANTHER" id="PTHR11715:SF3">
    <property type="entry name" value="GLYCINE CLEAVAGE SYSTEM H PROTEIN-RELATED"/>
    <property type="match status" value="1"/>
</dbReference>
<dbReference type="InterPro" id="IPR011053">
    <property type="entry name" value="Single_hybrid_motif"/>
</dbReference>
<dbReference type="PANTHER" id="PTHR11715">
    <property type="entry name" value="GLYCINE CLEAVAGE SYSTEM H PROTEIN"/>
    <property type="match status" value="1"/>
</dbReference>
<dbReference type="Pfam" id="PF01597">
    <property type="entry name" value="GCV_H"/>
    <property type="match status" value="1"/>
</dbReference>
<dbReference type="AlphaFoldDB" id="A0A507DL38"/>
<evidence type="ECO:0000256" key="1">
    <source>
        <dbReference type="ARBA" id="ARBA00009249"/>
    </source>
</evidence>
<keyword evidence="4" id="KW-0496">Mitochondrion</keyword>
<dbReference type="Proteomes" id="UP000320475">
    <property type="component" value="Unassembled WGS sequence"/>
</dbReference>
<evidence type="ECO:0000259" key="5">
    <source>
        <dbReference type="PROSITE" id="PS50968"/>
    </source>
</evidence>
<dbReference type="SUPFAM" id="SSF51230">
    <property type="entry name" value="Single hybrid motif"/>
    <property type="match status" value="1"/>
</dbReference>
<dbReference type="EMBL" id="QEAN01000002">
    <property type="protein sequence ID" value="TPX54899.1"/>
    <property type="molecule type" value="Genomic_DNA"/>
</dbReference>
<dbReference type="GO" id="GO:0005960">
    <property type="term" value="C:glycine cleavage complex"/>
    <property type="evidence" value="ECO:0007669"/>
    <property type="project" value="UniProtKB-UniRule"/>
</dbReference>